<reference evidence="2 3" key="1">
    <citation type="submission" date="2024-07" db="EMBL/GenBank/DDBJ databases">
        <title>Section-level genome sequencing and comparative genomics of Aspergillus sections Usti and Cavernicolus.</title>
        <authorList>
            <consortium name="Lawrence Berkeley National Laboratory"/>
            <person name="Nybo J.L."/>
            <person name="Vesth T.C."/>
            <person name="Theobald S."/>
            <person name="Frisvad J.C."/>
            <person name="Larsen T.O."/>
            <person name="Kjaerboelling I."/>
            <person name="Rothschild-Mancinelli K."/>
            <person name="Lyhne E.K."/>
            <person name="Kogle M.E."/>
            <person name="Barry K."/>
            <person name="Clum A."/>
            <person name="Na H."/>
            <person name="Ledsgaard L."/>
            <person name="Lin J."/>
            <person name="Lipzen A."/>
            <person name="Kuo A."/>
            <person name="Riley R."/>
            <person name="Mondo S."/>
            <person name="Labutti K."/>
            <person name="Haridas S."/>
            <person name="Pangalinan J."/>
            <person name="Salamov A.A."/>
            <person name="Simmons B.A."/>
            <person name="Magnuson J.K."/>
            <person name="Chen J."/>
            <person name="Drula E."/>
            <person name="Henrissat B."/>
            <person name="Wiebenga A."/>
            <person name="Lubbers R.J."/>
            <person name="Gomes A.C."/>
            <person name="Makela M.R."/>
            <person name="Stajich J."/>
            <person name="Grigoriev I.V."/>
            <person name="Mortensen U.H."/>
            <person name="De Vries R.P."/>
            <person name="Baker S.E."/>
            <person name="Andersen M.R."/>
        </authorList>
    </citation>
    <scope>NUCLEOTIDE SEQUENCE [LARGE SCALE GENOMIC DNA]</scope>
    <source>
        <strain evidence="2 3">CBS 123904</strain>
    </source>
</reference>
<accession>A0ABR4KKK1</accession>
<feature type="region of interest" description="Disordered" evidence="1">
    <location>
        <begin position="27"/>
        <end position="67"/>
    </location>
</feature>
<comment type="caution">
    <text evidence="2">The sequence shown here is derived from an EMBL/GenBank/DDBJ whole genome shotgun (WGS) entry which is preliminary data.</text>
</comment>
<keyword evidence="3" id="KW-1185">Reference proteome</keyword>
<protein>
    <submittedName>
        <fullName evidence="2">Uncharacterized protein</fullName>
    </submittedName>
</protein>
<gene>
    <name evidence="2" type="ORF">BJY01DRAFT_207624</name>
</gene>
<evidence type="ECO:0000313" key="3">
    <source>
        <dbReference type="Proteomes" id="UP001610446"/>
    </source>
</evidence>
<organism evidence="2 3">
    <name type="scientific">Aspergillus pseudoustus</name>
    <dbReference type="NCBI Taxonomy" id="1810923"/>
    <lineage>
        <taxon>Eukaryota</taxon>
        <taxon>Fungi</taxon>
        <taxon>Dikarya</taxon>
        <taxon>Ascomycota</taxon>
        <taxon>Pezizomycotina</taxon>
        <taxon>Eurotiomycetes</taxon>
        <taxon>Eurotiomycetidae</taxon>
        <taxon>Eurotiales</taxon>
        <taxon>Aspergillaceae</taxon>
        <taxon>Aspergillus</taxon>
        <taxon>Aspergillus subgen. Nidulantes</taxon>
    </lineage>
</organism>
<sequence>MQNPRACRLQARMNFTSVLALALARSSNSRTRMGIPGNGGSKEEAEKGGQKSGSWSLPSNLFDDASTDLDLSRPEIAAFLGTPYLRPSSGEQE</sequence>
<proteinExistence type="predicted"/>
<dbReference type="Proteomes" id="UP001610446">
    <property type="component" value="Unassembled WGS sequence"/>
</dbReference>
<evidence type="ECO:0000256" key="1">
    <source>
        <dbReference type="SAM" id="MobiDB-lite"/>
    </source>
</evidence>
<dbReference type="EMBL" id="JBFXLU010000023">
    <property type="protein sequence ID" value="KAL2852799.1"/>
    <property type="molecule type" value="Genomic_DNA"/>
</dbReference>
<name>A0ABR4KKK1_9EURO</name>
<evidence type="ECO:0000313" key="2">
    <source>
        <dbReference type="EMBL" id="KAL2852799.1"/>
    </source>
</evidence>